<proteinExistence type="inferred from homology"/>
<dbReference type="PANTHER" id="PTHR22726:SF1">
    <property type="entry name" value="METALLOENDOPEPTIDASE OMA1, MITOCHONDRIAL"/>
    <property type="match status" value="1"/>
</dbReference>
<evidence type="ECO:0000256" key="2">
    <source>
        <dbReference type="ARBA" id="ARBA00022723"/>
    </source>
</evidence>
<dbReference type="GO" id="GO:0016020">
    <property type="term" value="C:membrane"/>
    <property type="evidence" value="ECO:0007669"/>
    <property type="project" value="TreeGrafter"/>
</dbReference>
<dbReference type="CDD" id="cd07324">
    <property type="entry name" value="M48C_Oma1-like"/>
    <property type="match status" value="1"/>
</dbReference>
<reference evidence="10" key="1">
    <citation type="submission" date="2010-04" db="EMBL/GenBank/DDBJ databases">
        <title>Complete genome sequence of Nitrosococcus halophilus Nc4, a salt-adapted, aerobic obligate ammonia-oxidizing sulfur purple bacterium.</title>
        <authorList>
            <consortium name="US DOE Joint Genome Institute"/>
            <person name="Campbell M.A."/>
            <person name="Malfatti S.A."/>
            <person name="Chain P.S.G."/>
            <person name="Heidelberg J.F."/>
            <person name="Ward B.B."/>
            <person name="Klotz M.G."/>
        </authorList>
    </citation>
    <scope>NUCLEOTIDE SEQUENCE [LARGE SCALE GENOMIC DNA]</scope>
    <source>
        <strain evidence="10">Nc4</strain>
    </source>
</reference>
<dbReference type="SUPFAM" id="SSF48452">
    <property type="entry name" value="TPR-like"/>
    <property type="match status" value="1"/>
</dbReference>
<dbReference type="STRING" id="472759.Nhal_2009"/>
<accession>D5C4D2</accession>
<dbReference type="AlphaFoldDB" id="D5C4D2"/>
<protein>
    <submittedName>
        <fullName evidence="9">Peptidase M48 Ste24p</fullName>
    </submittedName>
</protein>
<comment type="cofactor">
    <cofactor evidence="7">
        <name>Zn(2+)</name>
        <dbReference type="ChEBI" id="CHEBI:29105"/>
    </cofactor>
    <text evidence="7">Binds 1 zinc ion per subunit.</text>
</comment>
<dbReference type="InterPro" id="IPR001915">
    <property type="entry name" value="Peptidase_M48"/>
</dbReference>
<dbReference type="GO" id="GO:0051603">
    <property type="term" value="P:proteolysis involved in protein catabolic process"/>
    <property type="evidence" value="ECO:0007669"/>
    <property type="project" value="TreeGrafter"/>
</dbReference>
<organism evidence="9 10">
    <name type="scientific">Nitrosococcus halophilus (strain Nc4)</name>
    <dbReference type="NCBI Taxonomy" id="472759"/>
    <lineage>
        <taxon>Bacteria</taxon>
        <taxon>Pseudomonadati</taxon>
        <taxon>Pseudomonadota</taxon>
        <taxon>Gammaproteobacteria</taxon>
        <taxon>Chromatiales</taxon>
        <taxon>Chromatiaceae</taxon>
        <taxon>Nitrosococcus</taxon>
    </lineage>
</organism>
<dbReference type="Gene3D" id="1.25.40.10">
    <property type="entry name" value="Tetratricopeptide repeat domain"/>
    <property type="match status" value="1"/>
</dbReference>
<evidence type="ECO:0000256" key="3">
    <source>
        <dbReference type="ARBA" id="ARBA00022801"/>
    </source>
</evidence>
<evidence type="ECO:0000313" key="9">
    <source>
        <dbReference type="EMBL" id="ADE15116.1"/>
    </source>
</evidence>
<dbReference type="Pfam" id="PF01435">
    <property type="entry name" value="Peptidase_M48"/>
    <property type="match status" value="1"/>
</dbReference>
<dbReference type="Gene3D" id="3.30.2010.10">
    <property type="entry name" value="Metalloproteases ('zincins'), catalytic domain"/>
    <property type="match status" value="1"/>
</dbReference>
<dbReference type="KEGG" id="nhl:Nhal_2009"/>
<sequence>MPKMPILLLLLVGCVACTSPAPREELPDLRPGHEPPVETAEAGLWMQMEKFEQNLKTSGLRVRDPALNEYIKDTVCKIAGPHCGDIRVYILRIPEFNASMAPNGMMQVWTGLLLRATNEAQVAYVLGHEIGHFLRRHSLQIWQDTRRKSSLFAYFNLLSAIIGIPGYAYNVAQLATLGSLFEFSRDAEWEADQLGFELTTKAGYEPREAAKLWRILLEERDAADEPTPWVFFSTHPPTEERIKNLERLGRKADPGIIGEKPYRAAIDPWLETLLDDELQQRRFARTQIVLNHLLETKHRQGELYYFQGELYRLRDKEGDEEKAEQAYAKALNYPDTPVETYRELGLLSLKRDENQQARIYLQQYLEMKPEAEDREMIRAYLQELE</sequence>
<feature type="repeat" description="TPR" evidence="6">
    <location>
        <begin position="338"/>
        <end position="371"/>
    </location>
</feature>
<dbReference type="RefSeq" id="WP_013032982.1">
    <property type="nucleotide sequence ID" value="NC_013960.1"/>
</dbReference>
<comment type="similarity">
    <text evidence="7">Belongs to the peptidase M48 family.</text>
</comment>
<keyword evidence="6" id="KW-0802">TPR repeat</keyword>
<dbReference type="PANTHER" id="PTHR22726">
    <property type="entry name" value="METALLOENDOPEPTIDASE OMA1"/>
    <property type="match status" value="1"/>
</dbReference>
<feature type="domain" description="Peptidase M48" evidence="8">
    <location>
        <begin position="64"/>
        <end position="247"/>
    </location>
</feature>
<dbReference type="eggNOG" id="COG4783">
    <property type="taxonomic scope" value="Bacteria"/>
</dbReference>
<evidence type="ECO:0000256" key="6">
    <source>
        <dbReference type="PROSITE-ProRule" id="PRU00339"/>
    </source>
</evidence>
<evidence type="ECO:0000256" key="7">
    <source>
        <dbReference type="RuleBase" id="RU003983"/>
    </source>
</evidence>
<evidence type="ECO:0000259" key="8">
    <source>
        <dbReference type="Pfam" id="PF01435"/>
    </source>
</evidence>
<evidence type="ECO:0000256" key="1">
    <source>
        <dbReference type="ARBA" id="ARBA00022670"/>
    </source>
</evidence>
<evidence type="ECO:0000313" key="10">
    <source>
        <dbReference type="Proteomes" id="UP000001844"/>
    </source>
</evidence>
<evidence type="ECO:0000256" key="5">
    <source>
        <dbReference type="ARBA" id="ARBA00023049"/>
    </source>
</evidence>
<evidence type="ECO:0000256" key="4">
    <source>
        <dbReference type="ARBA" id="ARBA00022833"/>
    </source>
</evidence>
<dbReference type="Proteomes" id="UP000001844">
    <property type="component" value="Chromosome"/>
</dbReference>
<keyword evidence="4 7" id="KW-0862">Zinc</keyword>
<gene>
    <name evidence="9" type="ordered locus">Nhal_2009</name>
</gene>
<keyword evidence="3 7" id="KW-0378">Hydrolase</keyword>
<dbReference type="EMBL" id="CP001798">
    <property type="protein sequence ID" value="ADE15116.1"/>
    <property type="molecule type" value="Genomic_DNA"/>
</dbReference>
<keyword evidence="2" id="KW-0479">Metal-binding</keyword>
<name>D5C4D2_NITHN</name>
<dbReference type="InterPro" id="IPR019734">
    <property type="entry name" value="TPR_rpt"/>
</dbReference>
<dbReference type="HOGENOM" id="CLU_703651_0_0_6"/>
<dbReference type="InterPro" id="IPR051156">
    <property type="entry name" value="Mito/Outer_Membr_Metalloprot"/>
</dbReference>
<keyword evidence="10" id="KW-1185">Reference proteome</keyword>
<dbReference type="GO" id="GO:0046872">
    <property type="term" value="F:metal ion binding"/>
    <property type="evidence" value="ECO:0007669"/>
    <property type="project" value="UniProtKB-KW"/>
</dbReference>
<dbReference type="GO" id="GO:0004222">
    <property type="term" value="F:metalloendopeptidase activity"/>
    <property type="evidence" value="ECO:0007669"/>
    <property type="project" value="InterPro"/>
</dbReference>
<dbReference type="PROSITE" id="PS50005">
    <property type="entry name" value="TPR"/>
    <property type="match status" value="1"/>
</dbReference>
<keyword evidence="1 7" id="KW-0645">Protease</keyword>
<dbReference type="InterPro" id="IPR011990">
    <property type="entry name" value="TPR-like_helical_dom_sf"/>
</dbReference>
<keyword evidence="5 7" id="KW-0482">Metalloprotease</keyword>